<sequence>MTSVAANVKIKVETNYLEEQSSAEDEKYLFSYTITIINLSEIPITLKDRHWIITNANGDTSEVKGPGVVGETPTIAPDTAYQYSSGTVMETPVGFMEGSYGMVTEQGEPFKANIPTFRLAIPGILQ</sequence>
<dbReference type="Proteomes" id="UP001202134">
    <property type="component" value="Unassembled WGS sequence"/>
</dbReference>
<gene>
    <name evidence="2 4" type="primary">apaG</name>
    <name evidence="4" type="ORF">L2737_00865</name>
</gene>
<evidence type="ECO:0000313" key="4">
    <source>
        <dbReference type="EMBL" id="MCL1043883.1"/>
    </source>
</evidence>
<dbReference type="InterPro" id="IPR007474">
    <property type="entry name" value="ApaG_domain"/>
</dbReference>
<evidence type="ECO:0000256" key="2">
    <source>
        <dbReference type="HAMAP-Rule" id="MF_00791"/>
    </source>
</evidence>
<evidence type="ECO:0000256" key="1">
    <source>
        <dbReference type="ARBA" id="ARBA00017693"/>
    </source>
</evidence>
<dbReference type="PANTHER" id="PTHR14289">
    <property type="entry name" value="F-BOX ONLY PROTEIN 3"/>
    <property type="match status" value="1"/>
</dbReference>
<comment type="caution">
    <text evidence="4">The sequence shown here is derived from an EMBL/GenBank/DDBJ whole genome shotgun (WGS) entry which is preliminary data.</text>
</comment>
<dbReference type="NCBIfam" id="NF003967">
    <property type="entry name" value="PRK05461.1"/>
    <property type="match status" value="1"/>
</dbReference>
<keyword evidence="5" id="KW-1185">Reference proteome</keyword>
<organism evidence="4 5">
    <name type="scientific">Shewanella electrodiphila</name>
    <dbReference type="NCBI Taxonomy" id="934143"/>
    <lineage>
        <taxon>Bacteria</taxon>
        <taxon>Pseudomonadati</taxon>
        <taxon>Pseudomonadota</taxon>
        <taxon>Gammaproteobacteria</taxon>
        <taxon>Alteromonadales</taxon>
        <taxon>Shewanellaceae</taxon>
        <taxon>Shewanella</taxon>
    </lineage>
</organism>
<reference evidence="4 5" key="1">
    <citation type="submission" date="2022-01" db="EMBL/GenBank/DDBJ databases">
        <title>Whole genome-based taxonomy of the Shewanellaceae.</title>
        <authorList>
            <person name="Martin-Rodriguez A.J."/>
        </authorList>
    </citation>
    <scope>NUCLEOTIDE SEQUENCE [LARGE SCALE GENOMIC DNA]</scope>
    <source>
        <strain evidence="4 5">DSM 24955</strain>
    </source>
</reference>
<feature type="domain" description="ApaG" evidence="3">
    <location>
        <begin position="2"/>
        <end position="126"/>
    </location>
</feature>
<proteinExistence type="inferred from homology"/>
<dbReference type="Gene3D" id="2.60.40.1470">
    <property type="entry name" value="ApaG domain"/>
    <property type="match status" value="1"/>
</dbReference>
<dbReference type="RefSeq" id="WP_248954453.1">
    <property type="nucleotide sequence ID" value="NZ_JAKIKU010000001.1"/>
</dbReference>
<dbReference type="SUPFAM" id="SSF110069">
    <property type="entry name" value="ApaG-like"/>
    <property type="match status" value="1"/>
</dbReference>
<dbReference type="EMBL" id="JAKIKU010000001">
    <property type="protein sequence ID" value="MCL1043883.1"/>
    <property type="molecule type" value="Genomic_DNA"/>
</dbReference>
<dbReference type="PROSITE" id="PS51087">
    <property type="entry name" value="APAG"/>
    <property type="match status" value="1"/>
</dbReference>
<evidence type="ECO:0000259" key="3">
    <source>
        <dbReference type="PROSITE" id="PS51087"/>
    </source>
</evidence>
<evidence type="ECO:0000313" key="5">
    <source>
        <dbReference type="Proteomes" id="UP001202134"/>
    </source>
</evidence>
<accession>A0ABT0KJG4</accession>
<dbReference type="InterPro" id="IPR036767">
    <property type="entry name" value="ApaG_sf"/>
</dbReference>
<dbReference type="PANTHER" id="PTHR14289:SF16">
    <property type="entry name" value="POLYMERASE DELTA-INTERACTING PROTEIN 2"/>
    <property type="match status" value="1"/>
</dbReference>
<protein>
    <recommendedName>
        <fullName evidence="1 2">Protein ApaG</fullName>
    </recommendedName>
</protein>
<dbReference type="Pfam" id="PF04379">
    <property type="entry name" value="DUF525"/>
    <property type="match status" value="1"/>
</dbReference>
<dbReference type="InterPro" id="IPR023065">
    <property type="entry name" value="Uncharacterised_ApaG"/>
</dbReference>
<dbReference type="HAMAP" id="MF_00791">
    <property type="entry name" value="ApaG"/>
    <property type="match status" value="1"/>
</dbReference>
<name>A0ABT0KJG4_9GAMM</name>